<sequence>YRALLLKLELNQLYLCSKSQRLVSKAAFSVDLSYFNLKNNGFIRLLTSCTTSLQWRGLSHMGGQNEDLHAGIRSVGGGQLKC</sequence>
<proteinExistence type="predicted"/>
<name>A0A9D4A685_9ROSI</name>
<dbReference type="AlphaFoldDB" id="A0A9D4A685"/>
<accession>A0A9D4A685</accession>
<feature type="non-terminal residue" evidence="1">
    <location>
        <position position="1"/>
    </location>
</feature>
<evidence type="ECO:0000313" key="1">
    <source>
        <dbReference type="EMBL" id="KAH1091254.1"/>
    </source>
</evidence>
<dbReference type="Proteomes" id="UP000828251">
    <property type="component" value="Unassembled WGS sequence"/>
</dbReference>
<reference evidence="1 2" key="1">
    <citation type="journal article" date="2021" name="Plant Biotechnol. J.">
        <title>Multi-omics assisted identification of the key and species-specific regulatory components of drought-tolerant mechanisms in Gossypium stocksii.</title>
        <authorList>
            <person name="Yu D."/>
            <person name="Ke L."/>
            <person name="Zhang D."/>
            <person name="Wu Y."/>
            <person name="Sun Y."/>
            <person name="Mei J."/>
            <person name="Sun J."/>
            <person name="Sun Y."/>
        </authorList>
    </citation>
    <scope>NUCLEOTIDE SEQUENCE [LARGE SCALE GENOMIC DNA]</scope>
    <source>
        <strain evidence="2">cv. E1</strain>
        <tissue evidence="1">Leaf</tissue>
    </source>
</reference>
<keyword evidence="2" id="KW-1185">Reference proteome</keyword>
<gene>
    <name evidence="1" type="ORF">J1N35_018511</name>
</gene>
<comment type="caution">
    <text evidence="1">The sequence shown here is derived from an EMBL/GenBank/DDBJ whole genome shotgun (WGS) entry which is preliminary data.</text>
</comment>
<dbReference type="EMBL" id="JAIQCV010000006">
    <property type="protein sequence ID" value="KAH1091254.1"/>
    <property type="molecule type" value="Genomic_DNA"/>
</dbReference>
<evidence type="ECO:0000313" key="2">
    <source>
        <dbReference type="Proteomes" id="UP000828251"/>
    </source>
</evidence>
<protein>
    <submittedName>
        <fullName evidence="1">Uncharacterized protein</fullName>
    </submittedName>
</protein>
<organism evidence="1 2">
    <name type="scientific">Gossypium stocksii</name>
    <dbReference type="NCBI Taxonomy" id="47602"/>
    <lineage>
        <taxon>Eukaryota</taxon>
        <taxon>Viridiplantae</taxon>
        <taxon>Streptophyta</taxon>
        <taxon>Embryophyta</taxon>
        <taxon>Tracheophyta</taxon>
        <taxon>Spermatophyta</taxon>
        <taxon>Magnoliopsida</taxon>
        <taxon>eudicotyledons</taxon>
        <taxon>Gunneridae</taxon>
        <taxon>Pentapetalae</taxon>
        <taxon>rosids</taxon>
        <taxon>malvids</taxon>
        <taxon>Malvales</taxon>
        <taxon>Malvaceae</taxon>
        <taxon>Malvoideae</taxon>
        <taxon>Gossypium</taxon>
    </lineage>
</organism>